<evidence type="ECO:0000256" key="1">
    <source>
        <dbReference type="SAM" id="MobiDB-lite"/>
    </source>
</evidence>
<gene>
    <name evidence="2" type="ORF">DY000_02002981</name>
</gene>
<dbReference type="Proteomes" id="UP000266723">
    <property type="component" value="Unassembled WGS sequence"/>
</dbReference>
<feature type="region of interest" description="Disordered" evidence="1">
    <location>
        <begin position="12"/>
        <end position="61"/>
    </location>
</feature>
<accession>A0ABQ7CFG6</accession>
<evidence type="ECO:0000313" key="2">
    <source>
        <dbReference type="EMBL" id="KAF3550553.1"/>
    </source>
</evidence>
<organism evidence="2 3">
    <name type="scientific">Brassica cretica</name>
    <name type="common">Mustard</name>
    <dbReference type="NCBI Taxonomy" id="69181"/>
    <lineage>
        <taxon>Eukaryota</taxon>
        <taxon>Viridiplantae</taxon>
        <taxon>Streptophyta</taxon>
        <taxon>Embryophyta</taxon>
        <taxon>Tracheophyta</taxon>
        <taxon>Spermatophyta</taxon>
        <taxon>Magnoliopsida</taxon>
        <taxon>eudicotyledons</taxon>
        <taxon>Gunneridae</taxon>
        <taxon>Pentapetalae</taxon>
        <taxon>rosids</taxon>
        <taxon>malvids</taxon>
        <taxon>Brassicales</taxon>
        <taxon>Brassicaceae</taxon>
        <taxon>Brassiceae</taxon>
        <taxon>Brassica</taxon>
    </lineage>
</organism>
<evidence type="ECO:0000313" key="3">
    <source>
        <dbReference type="Proteomes" id="UP000266723"/>
    </source>
</evidence>
<proteinExistence type="predicted"/>
<name>A0ABQ7CFG6_BRACR</name>
<feature type="compositionally biased region" description="Polar residues" evidence="1">
    <location>
        <begin position="12"/>
        <end position="23"/>
    </location>
</feature>
<sequence>MLSEMLRLTVSSSVLTASDQNPARFSLRRRRVQPPTTSEGQPGPPVPVTQLPQPQTPSSFNSLVIRSATMTVPV</sequence>
<comment type="caution">
    <text evidence="2">The sequence shown here is derived from an EMBL/GenBank/DDBJ whole genome shotgun (WGS) entry which is preliminary data.</text>
</comment>
<dbReference type="EMBL" id="QGKV02000832">
    <property type="protein sequence ID" value="KAF3550553.1"/>
    <property type="molecule type" value="Genomic_DNA"/>
</dbReference>
<protein>
    <submittedName>
        <fullName evidence="2">Uncharacterized protein</fullName>
    </submittedName>
</protein>
<feature type="compositionally biased region" description="Low complexity" evidence="1">
    <location>
        <begin position="48"/>
        <end position="57"/>
    </location>
</feature>
<keyword evidence="3" id="KW-1185">Reference proteome</keyword>
<reference evidence="2 3" key="1">
    <citation type="journal article" date="2020" name="BMC Genomics">
        <title>Intraspecific diversification of the crop wild relative Brassica cretica Lam. using demographic model selection.</title>
        <authorList>
            <person name="Kioukis A."/>
            <person name="Michalopoulou V.A."/>
            <person name="Briers L."/>
            <person name="Pirintsos S."/>
            <person name="Studholme D.J."/>
            <person name="Pavlidis P."/>
            <person name="Sarris P.F."/>
        </authorList>
    </citation>
    <scope>NUCLEOTIDE SEQUENCE [LARGE SCALE GENOMIC DNA]</scope>
    <source>
        <strain evidence="3">cv. PFS-1207/04</strain>
    </source>
</reference>